<dbReference type="STRING" id="35756.GCA_001044155_00014"/>
<dbReference type="Pfam" id="PF21893">
    <property type="entry name" value="DUF6918"/>
    <property type="match status" value="1"/>
</dbReference>
<name>A0A376CL94_9CORY</name>
<gene>
    <name evidence="1" type="ORF">NCTC11862_01001</name>
</gene>
<proteinExistence type="predicted"/>
<evidence type="ECO:0000313" key="2">
    <source>
        <dbReference type="Proteomes" id="UP000254467"/>
    </source>
</evidence>
<reference evidence="1 2" key="1">
    <citation type="submission" date="2018-06" db="EMBL/GenBank/DDBJ databases">
        <authorList>
            <consortium name="Pathogen Informatics"/>
            <person name="Doyle S."/>
        </authorList>
    </citation>
    <scope>NUCLEOTIDE SEQUENCE [LARGE SCALE GENOMIC DNA]</scope>
    <source>
        <strain evidence="1 2">NCTC11862</strain>
    </source>
</reference>
<dbReference type="Proteomes" id="UP000254467">
    <property type="component" value="Unassembled WGS sequence"/>
</dbReference>
<dbReference type="AlphaFoldDB" id="A0A376CL94"/>
<organism evidence="1 2">
    <name type="scientific">Corynebacterium pilosum</name>
    <dbReference type="NCBI Taxonomy" id="35756"/>
    <lineage>
        <taxon>Bacteria</taxon>
        <taxon>Bacillati</taxon>
        <taxon>Actinomycetota</taxon>
        <taxon>Actinomycetes</taxon>
        <taxon>Mycobacteriales</taxon>
        <taxon>Corynebacteriaceae</taxon>
        <taxon>Corynebacterium</taxon>
    </lineage>
</organism>
<sequence length="145" mass="15332">MSELSALLNEQKRPQVVADLNTVVDETVSNASGLVGMALKGGVGAANKVDSDFINKGINRILPDLLGELQPHWNAYRDSDSADFGSYLAAHEDEVTNGLLKLADDNVSNAPAALQKIYNGLRNKAANIVGPALPQVGNVIEKHAS</sequence>
<dbReference type="InterPro" id="IPR054211">
    <property type="entry name" value="DUF6918"/>
</dbReference>
<protein>
    <submittedName>
        <fullName evidence="1">Uncharacterized protein</fullName>
    </submittedName>
</protein>
<keyword evidence="2" id="KW-1185">Reference proteome</keyword>
<dbReference type="OrthoDB" id="530636at2"/>
<dbReference type="EMBL" id="UFXQ01000001">
    <property type="protein sequence ID" value="STC69220.1"/>
    <property type="molecule type" value="Genomic_DNA"/>
</dbReference>
<dbReference type="RefSeq" id="WP_018582692.1">
    <property type="nucleotide sequence ID" value="NZ_LDYD01000001.1"/>
</dbReference>
<evidence type="ECO:0000313" key="1">
    <source>
        <dbReference type="EMBL" id="STC69220.1"/>
    </source>
</evidence>
<accession>A0A376CL94</accession>